<accession>A0A2U2J6V1</accession>
<name>A0A2U2J6V1_9FLAO</name>
<reference evidence="1 2" key="1">
    <citation type="submission" date="2018-05" db="EMBL/GenBank/DDBJ databases">
        <title>Polaribacter aquimarinus sp. nov., isolated from sediment in a sediment of sea.</title>
        <authorList>
            <person name="Lu D."/>
        </authorList>
    </citation>
    <scope>NUCLEOTIDE SEQUENCE [LARGE SCALE GENOMIC DNA]</scope>
    <source>
        <strain evidence="1 2">ZY113</strain>
    </source>
</reference>
<proteinExistence type="predicted"/>
<protein>
    <submittedName>
        <fullName evidence="1">Uncharacterized protein</fullName>
    </submittedName>
</protein>
<dbReference type="OrthoDB" id="1433421at2"/>
<gene>
    <name evidence="1" type="ORF">DIS07_14905</name>
</gene>
<dbReference type="AlphaFoldDB" id="A0A2U2J6V1"/>
<dbReference type="Proteomes" id="UP000245670">
    <property type="component" value="Unassembled WGS sequence"/>
</dbReference>
<organism evidence="1 2">
    <name type="scientific">Polaribacter aquimarinus</name>
    <dbReference type="NCBI Taxonomy" id="2100726"/>
    <lineage>
        <taxon>Bacteria</taxon>
        <taxon>Pseudomonadati</taxon>
        <taxon>Bacteroidota</taxon>
        <taxon>Flavobacteriia</taxon>
        <taxon>Flavobacteriales</taxon>
        <taxon>Flavobacteriaceae</taxon>
    </lineage>
</organism>
<comment type="caution">
    <text evidence="1">The sequence shown here is derived from an EMBL/GenBank/DDBJ whole genome shotgun (WGS) entry which is preliminary data.</text>
</comment>
<evidence type="ECO:0000313" key="1">
    <source>
        <dbReference type="EMBL" id="PWG04032.1"/>
    </source>
</evidence>
<keyword evidence="2" id="KW-1185">Reference proteome</keyword>
<dbReference type="EMBL" id="QFFG01000012">
    <property type="protein sequence ID" value="PWG04032.1"/>
    <property type="molecule type" value="Genomic_DNA"/>
</dbReference>
<dbReference type="RefSeq" id="WP_109406065.1">
    <property type="nucleotide sequence ID" value="NZ_QFFG01000012.1"/>
</dbReference>
<evidence type="ECO:0000313" key="2">
    <source>
        <dbReference type="Proteomes" id="UP000245670"/>
    </source>
</evidence>
<sequence length="179" mass="21269">MKLNKNRKLLLILIVGILCFYGFKNYAEKVKDKNSIATSISSIFFDFNTFELKVDSNLNLSDFKVVNKNSGTTIFAEGKNRKGIDNDYGHRLFELYYKDQKLYEFGHFSTNNWYTFDYTLNLNKINNRIEPDLKIMRGENESYNDFFYKKFEYNESGKLYRISYLTLGKEIYNVKEISE</sequence>